<keyword evidence="2" id="KW-1185">Reference proteome</keyword>
<reference evidence="1 2" key="1">
    <citation type="submission" date="2016-02" db="EMBL/GenBank/DDBJ databases">
        <title>Genome analysis of coral dinoflagellate symbionts highlights evolutionary adaptations to a symbiotic lifestyle.</title>
        <authorList>
            <person name="Aranda M."/>
            <person name="Li Y."/>
            <person name="Liew Y.J."/>
            <person name="Baumgarten S."/>
            <person name="Simakov O."/>
            <person name="Wilson M."/>
            <person name="Piel J."/>
            <person name="Ashoor H."/>
            <person name="Bougouffa S."/>
            <person name="Bajic V.B."/>
            <person name="Ryu T."/>
            <person name="Ravasi T."/>
            <person name="Bayer T."/>
            <person name="Micklem G."/>
            <person name="Kim H."/>
            <person name="Bhak J."/>
            <person name="Lajeunesse T.C."/>
            <person name="Voolstra C.R."/>
        </authorList>
    </citation>
    <scope>NUCLEOTIDE SEQUENCE [LARGE SCALE GENOMIC DNA]</scope>
    <source>
        <strain evidence="1 2">CCMP2467</strain>
    </source>
</reference>
<proteinExistence type="predicted"/>
<sequence length="124" mass="13885">MSSLMQTTGRLGSGSLQLAQRLLPGINPAFTGTISLGLNSRFHLRGLLRNIAVQNKRRLANLSLQIKIFTRELLTQPFKFLHLTKPGKDITKLTQTKTISNLEFRREAISYLSDKADHLLSIPS</sequence>
<dbReference type="AlphaFoldDB" id="A0A1Q9DAE7"/>
<comment type="caution">
    <text evidence="1">The sequence shown here is derived from an EMBL/GenBank/DDBJ whole genome shotgun (WGS) entry which is preliminary data.</text>
</comment>
<organism evidence="1 2">
    <name type="scientific">Symbiodinium microadriaticum</name>
    <name type="common">Dinoflagellate</name>
    <name type="synonym">Zooxanthella microadriatica</name>
    <dbReference type="NCBI Taxonomy" id="2951"/>
    <lineage>
        <taxon>Eukaryota</taxon>
        <taxon>Sar</taxon>
        <taxon>Alveolata</taxon>
        <taxon>Dinophyceae</taxon>
        <taxon>Suessiales</taxon>
        <taxon>Symbiodiniaceae</taxon>
        <taxon>Symbiodinium</taxon>
    </lineage>
</organism>
<accession>A0A1Q9DAE7</accession>
<evidence type="ECO:0000313" key="2">
    <source>
        <dbReference type="Proteomes" id="UP000186817"/>
    </source>
</evidence>
<protein>
    <submittedName>
        <fullName evidence="1">Uncharacterized protein</fullName>
    </submittedName>
</protein>
<name>A0A1Q9DAE7_SYMMI</name>
<gene>
    <name evidence="1" type="ORF">AK812_SmicGene26038</name>
</gene>
<dbReference type="EMBL" id="LSRX01000632">
    <property type="protein sequence ID" value="OLP92182.1"/>
    <property type="molecule type" value="Genomic_DNA"/>
</dbReference>
<dbReference type="Proteomes" id="UP000186817">
    <property type="component" value="Unassembled WGS sequence"/>
</dbReference>
<evidence type="ECO:0000313" key="1">
    <source>
        <dbReference type="EMBL" id="OLP92182.1"/>
    </source>
</evidence>